<dbReference type="OrthoDB" id="1707312at2759"/>
<dbReference type="PANTHER" id="PTHR48196:SF1">
    <property type="entry name" value="DUF630 DOMAIN-CONTAINING PROTEIN"/>
    <property type="match status" value="1"/>
</dbReference>
<protein>
    <submittedName>
        <fullName evidence="2">Uncharacterized protein</fullName>
    </submittedName>
</protein>
<sequence length="67" mass="7589">MEEGRGGGLHVLLGDHHTTLLDEFERLTFEIQLNRTILRRSYAAPRPGRFARSPRPLAQHQNRAGGL</sequence>
<reference evidence="2" key="2">
    <citation type="submission" date="2019-07" db="EMBL/GenBank/DDBJ databases">
        <authorList>
            <person name="Yang Y."/>
            <person name="Bocs S."/>
            <person name="Baudouin L."/>
        </authorList>
    </citation>
    <scope>NUCLEOTIDE SEQUENCE</scope>
    <source>
        <tissue evidence="2">Spear leaf of Hainan Tall coconut</tissue>
    </source>
</reference>
<dbReference type="Proteomes" id="UP000797356">
    <property type="component" value="Chromosome 12"/>
</dbReference>
<evidence type="ECO:0000256" key="1">
    <source>
        <dbReference type="SAM" id="MobiDB-lite"/>
    </source>
</evidence>
<reference evidence="2" key="1">
    <citation type="journal article" date="2017" name="Gigascience">
        <title>The genome draft of coconut (Cocos nucifera).</title>
        <authorList>
            <person name="Xiao Y."/>
            <person name="Xu P."/>
            <person name="Fan H."/>
            <person name="Baudouin L."/>
            <person name="Xia W."/>
            <person name="Bocs S."/>
            <person name="Xu J."/>
            <person name="Li Q."/>
            <person name="Guo A."/>
            <person name="Zhou L."/>
            <person name="Li J."/>
            <person name="Wu Y."/>
            <person name="Ma Z."/>
            <person name="Armero A."/>
            <person name="Issali A.E."/>
            <person name="Liu N."/>
            <person name="Peng M."/>
            <person name="Yang Y."/>
        </authorList>
    </citation>
    <scope>NUCLEOTIDE SEQUENCE</scope>
    <source>
        <tissue evidence="2">Spear leaf of Hainan Tall coconut</tissue>
    </source>
</reference>
<proteinExistence type="predicted"/>
<dbReference type="EMBL" id="CM017883">
    <property type="protein sequence ID" value="KAG1365623.1"/>
    <property type="molecule type" value="Genomic_DNA"/>
</dbReference>
<accession>A0A8K0ISB9</accession>
<comment type="caution">
    <text evidence="2">The sequence shown here is derived from an EMBL/GenBank/DDBJ whole genome shotgun (WGS) entry which is preliminary data.</text>
</comment>
<name>A0A8K0ISB9_COCNU</name>
<dbReference type="PANTHER" id="PTHR48196">
    <property type="entry name" value="DUF630 DOMAIN-CONTAINING PROTEIN"/>
    <property type="match status" value="1"/>
</dbReference>
<organism evidence="2 3">
    <name type="scientific">Cocos nucifera</name>
    <name type="common">Coconut palm</name>
    <dbReference type="NCBI Taxonomy" id="13894"/>
    <lineage>
        <taxon>Eukaryota</taxon>
        <taxon>Viridiplantae</taxon>
        <taxon>Streptophyta</taxon>
        <taxon>Embryophyta</taxon>
        <taxon>Tracheophyta</taxon>
        <taxon>Spermatophyta</taxon>
        <taxon>Magnoliopsida</taxon>
        <taxon>Liliopsida</taxon>
        <taxon>Arecaceae</taxon>
        <taxon>Arecoideae</taxon>
        <taxon>Cocoseae</taxon>
        <taxon>Attaleinae</taxon>
        <taxon>Cocos</taxon>
    </lineage>
</organism>
<feature type="region of interest" description="Disordered" evidence="1">
    <location>
        <begin position="44"/>
        <end position="67"/>
    </location>
</feature>
<gene>
    <name evidence="2" type="ORF">COCNU_12G006230</name>
</gene>
<evidence type="ECO:0000313" key="3">
    <source>
        <dbReference type="Proteomes" id="UP000797356"/>
    </source>
</evidence>
<keyword evidence="3" id="KW-1185">Reference proteome</keyword>
<evidence type="ECO:0000313" key="2">
    <source>
        <dbReference type="EMBL" id="KAG1365623.1"/>
    </source>
</evidence>
<dbReference type="AlphaFoldDB" id="A0A8K0ISB9"/>